<evidence type="ECO:0000313" key="3">
    <source>
        <dbReference type="EMBL" id="KAG9249982.1"/>
    </source>
</evidence>
<dbReference type="Proteomes" id="UP000887229">
    <property type="component" value="Unassembled WGS sequence"/>
</dbReference>
<keyword evidence="2" id="KW-0732">Signal</keyword>
<feature type="signal peptide" evidence="2">
    <location>
        <begin position="1"/>
        <end position="17"/>
    </location>
</feature>
<comment type="caution">
    <text evidence="3">The sequence shown here is derived from an EMBL/GenBank/DDBJ whole genome shotgun (WGS) entry which is preliminary data.</text>
</comment>
<feature type="chain" id="PRO_5040124849" description="Secreted protein" evidence="2">
    <location>
        <begin position="18"/>
        <end position="88"/>
    </location>
</feature>
<protein>
    <recommendedName>
        <fullName evidence="5">Secreted protein</fullName>
    </recommendedName>
</protein>
<evidence type="ECO:0008006" key="5">
    <source>
        <dbReference type="Google" id="ProtNLM"/>
    </source>
</evidence>
<organism evidence="3 4">
    <name type="scientific">Emericellopsis atlantica</name>
    <dbReference type="NCBI Taxonomy" id="2614577"/>
    <lineage>
        <taxon>Eukaryota</taxon>
        <taxon>Fungi</taxon>
        <taxon>Dikarya</taxon>
        <taxon>Ascomycota</taxon>
        <taxon>Pezizomycotina</taxon>
        <taxon>Sordariomycetes</taxon>
        <taxon>Hypocreomycetidae</taxon>
        <taxon>Hypocreales</taxon>
        <taxon>Bionectriaceae</taxon>
        <taxon>Emericellopsis</taxon>
    </lineage>
</organism>
<keyword evidence="4" id="KW-1185">Reference proteome</keyword>
<name>A0A9P7ZDW1_9HYPO</name>
<dbReference type="AlphaFoldDB" id="A0A9P7ZDW1"/>
<evidence type="ECO:0000313" key="4">
    <source>
        <dbReference type="Proteomes" id="UP000887229"/>
    </source>
</evidence>
<dbReference type="GeneID" id="70290611"/>
<accession>A0A9P7ZDW1</accession>
<evidence type="ECO:0000256" key="2">
    <source>
        <dbReference type="SAM" id="SignalP"/>
    </source>
</evidence>
<reference evidence="3" key="1">
    <citation type="journal article" date="2021" name="IMA Fungus">
        <title>Genomic characterization of three marine fungi, including Emericellopsis atlantica sp. nov. with signatures of a generalist lifestyle and marine biomass degradation.</title>
        <authorList>
            <person name="Hagestad O.C."/>
            <person name="Hou L."/>
            <person name="Andersen J.H."/>
            <person name="Hansen E.H."/>
            <person name="Altermark B."/>
            <person name="Li C."/>
            <person name="Kuhnert E."/>
            <person name="Cox R.J."/>
            <person name="Crous P.W."/>
            <person name="Spatafora J.W."/>
            <person name="Lail K."/>
            <person name="Amirebrahimi M."/>
            <person name="Lipzen A."/>
            <person name="Pangilinan J."/>
            <person name="Andreopoulos W."/>
            <person name="Hayes R.D."/>
            <person name="Ng V."/>
            <person name="Grigoriev I.V."/>
            <person name="Jackson S.A."/>
            <person name="Sutton T.D.S."/>
            <person name="Dobson A.D.W."/>
            <person name="Rama T."/>
        </authorList>
    </citation>
    <scope>NUCLEOTIDE SEQUENCE</scope>
    <source>
        <strain evidence="3">TS7</strain>
    </source>
</reference>
<proteinExistence type="predicted"/>
<dbReference type="RefSeq" id="XP_046113906.1">
    <property type="nucleotide sequence ID" value="XM_046259708.1"/>
</dbReference>
<gene>
    <name evidence="3" type="ORF">F5Z01DRAFT_433862</name>
</gene>
<sequence>MALRFSMSHSTVLLIIAFPFDLECSILASSPHSVKTRREIPYTVLDSSRIDGILLFPIRFLALRTRQSSMSHDRVRKSTSAPLAHSPT</sequence>
<feature type="region of interest" description="Disordered" evidence="1">
    <location>
        <begin position="67"/>
        <end position="88"/>
    </location>
</feature>
<evidence type="ECO:0000256" key="1">
    <source>
        <dbReference type="SAM" id="MobiDB-lite"/>
    </source>
</evidence>
<dbReference type="EMBL" id="MU251286">
    <property type="protein sequence ID" value="KAG9249982.1"/>
    <property type="molecule type" value="Genomic_DNA"/>
</dbReference>